<keyword evidence="4" id="KW-1185">Reference proteome</keyword>
<dbReference type="Gene3D" id="3.50.50.60">
    <property type="entry name" value="FAD/NAD(P)-binding domain"/>
    <property type="match status" value="1"/>
</dbReference>
<dbReference type="InterPro" id="IPR036188">
    <property type="entry name" value="FAD/NAD-bd_sf"/>
</dbReference>
<organism evidence="3 4">
    <name type="scientific">Mycobacterium basiliense</name>
    <dbReference type="NCBI Taxonomy" id="2094119"/>
    <lineage>
        <taxon>Bacteria</taxon>
        <taxon>Bacillati</taxon>
        <taxon>Actinomycetota</taxon>
        <taxon>Actinomycetes</taxon>
        <taxon>Mycobacteriales</taxon>
        <taxon>Mycobacteriaceae</taxon>
        <taxon>Mycobacterium</taxon>
    </lineage>
</organism>
<dbReference type="KEGG" id="mbai:MB901379_03642"/>
<sequence length="380" mass="41855">MTVQKVLVSGASVAGLAAAYWLGRHGYSVTVVERHPGLRPGGQAIDVRGPALTVLDRMGILAAAEERKTGIRGASVVDRDGNELSRDTESTPTGGRIDNPNIELLRDDLIELLYGAIESTTEFLFDDSVAALQDDGSSVEVTFVRAGARKFDFVVGADGLHSNVRRKVFGPEEQFIKRLGTYSAIFTVPNFLELDYWQKWHYGDSTMAGVYSARDNSEARAALAFMDTELEIDYRDTEAQFAELERRMIEDGWVRAQLLHYMRSAPDFYFDEMAQIVMDGWAKGRVALVGDAAYCCSPLSGQGTSVALLGAYVLAGELAAAGKDYERGFANYHAEFSGFVERNQWLVSDNIPGGEPIPEEEFERIVHSITLDDYGIGFED</sequence>
<dbReference type="InterPro" id="IPR051704">
    <property type="entry name" value="FAD_aromatic-hydroxylase"/>
</dbReference>
<feature type="region of interest" description="Disordered" evidence="1">
    <location>
        <begin position="78"/>
        <end position="97"/>
    </location>
</feature>
<dbReference type="AlphaFoldDB" id="A0A3S4BYA7"/>
<keyword evidence="3" id="KW-0560">Oxidoreductase</keyword>
<evidence type="ECO:0000256" key="1">
    <source>
        <dbReference type="SAM" id="MobiDB-lite"/>
    </source>
</evidence>
<dbReference type="EMBL" id="LR130759">
    <property type="protein sequence ID" value="VDM90049.1"/>
    <property type="molecule type" value="Genomic_DNA"/>
</dbReference>
<dbReference type="PANTHER" id="PTHR46865:SF2">
    <property type="entry name" value="MONOOXYGENASE"/>
    <property type="match status" value="1"/>
</dbReference>
<evidence type="ECO:0000313" key="3">
    <source>
        <dbReference type="EMBL" id="VDM90049.1"/>
    </source>
</evidence>
<proteinExistence type="predicted"/>
<dbReference type="NCBIfam" id="NF004523">
    <property type="entry name" value="PRK05868.1"/>
    <property type="match status" value="1"/>
</dbReference>
<accession>A0A3S4BYA7</accession>
<dbReference type="EC" id="1.14.13.24" evidence="3"/>
<dbReference type="GO" id="GO:0071949">
    <property type="term" value="F:FAD binding"/>
    <property type="evidence" value="ECO:0007669"/>
    <property type="project" value="InterPro"/>
</dbReference>
<protein>
    <submittedName>
        <fullName evidence="3">3-hydroxybenzoate 6-hydroxylase 1</fullName>
        <ecNumber evidence="3">1.14.13.24</ecNumber>
    </submittedName>
</protein>
<dbReference type="GO" id="GO:0018669">
    <property type="term" value="F:3-hydroxybenzoate 6-monooxygenase activity"/>
    <property type="evidence" value="ECO:0007669"/>
    <property type="project" value="UniProtKB-EC"/>
</dbReference>
<dbReference type="PANTHER" id="PTHR46865">
    <property type="entry name" value="OXIDOREDUCTASE-RELATED"/>
    <property type="match status" value="1"/>
</dbReference>
<name>A0A3S4BYA7_9MYCO</name>
<feature type="domain" description="FAD-binding" evidence="2">
    <location>
        <begin position="5"/>
        <end position="340"/>
    </location>
</feature>
<feature type="compositionally biased region" description="Basic and acidic residues" evidence="1">
    <location>
        <begin position="78"/>
        <end position="89"/>
    </location>
</feature>
<dbReference type="Pfam" id="PF01494">
    <property type="entry name" value="FAD_binding_3"/>
    <property type="match status" value="1"/>
</dbReference>
<dbReference type="Gene3D" id="3.30.9.10">
    <property type="entry name" value="D-Amino Acid Oxidase, subunit A, domain 2"/>
    <property type="match status" value="1"/>
</dbReference>
<dbReference type="SUPFAM" id="SSF51905">
    <property type="entry name" value="FAD/NAD(P)-binding domain"/>
    <property type="match status" value="1"/>
</dbReference>
<gene>
    <name evidence="3" type="primary">xlnD_2</name>
    <name evidence="3" type="ORF">MB901379_03642</name>
</gene>
<reference evidence="4" key="1">
    <citation type="submission" date="2018-02" db="EMBL/GenBank/DDBJ databases">
        <authorList>
            <person name="Seth-Smith MB H."/>
            <person name="Seth-Smith H."/>
        </authorList>
    </citation>
    <scope>NUCLEOTIDE SEQUENCE [LARGE SCALE GENOMIC DNA]</scope>
</reference>
<dbReference type="PRINTS" id="PR00420">
    <property type="entry name" value="RNGMNOXGNASE"/>
</dbReference>
<dbReference type="InterPro" id="IPR002938">
    <property type="entry name" value="FAD-bd"/>
</dbReference>
<dbReference type="Proteomes" id="UP000269998">
    <property type="component" value="Chromosome"/>
</dbReference>
<evidence type="ECO:0000259" key="2">
    <source>
        <dbReference type="Pfam" id="PF01494"/>
    </source>
</evidence>
<evidence type="ECO:0000313" key="4">
    <source>
        <dbReference type="Proteomes" id="UP000269998"/>
    </source>
</evidence>